<evidence type="ECO:0000313" key="1">
    <source>
        <dbReference type="EMBL" id="SER86178.1"/>
    </source>
</evidence>
<dbReference type="Proteomes" id="UP000182471">
    <property type="component" value="Unassembled WGS sequence"/>
</dbReference>
<accession>A0A1H9SMR5</accession>
<dbReference type="EMBL" id="FOGW01000012">
    <property type="protein sequence ID" value="SER86178.1"/>
    <property type="molecule type" value="Genomic_DNA"/>
</dbReference>
<name>A0A1H9SMR5_9FIRM</name>
<dbReference type="AlphaFoldDB" id="A0A1H9SMR5"/>
<protein>
    <submittedName>
        <fullName evidence="1">Uncharacterized protein</fullName>
    </submittedName>
</protein>
<evidence type="ECO:0000313" key="2">
    <source>
        <dbReference type="Proteomes" id="UP000182471"/>
    </source>
</evidence>
<keyword evidence="2" id="KW-1185">Reference proteome</keyword>
<proteinExistence type="predicted"/>
<sequence>MKITFGNRIKKFSYKNNRFLITIILAFVLGLLLLYSKINFNNKRLLVYSKNLDEICAVVDGDDLTLRNFAFYVAYEEAEVEEKAKVYDSKHPENYWKMHTNGQFIKYAARNAAIDMGVHDYYFYKKALKDKVKLTNEEKKILKNNQLDFWEDLKDRGADKLLGIKKQDIYDTMEKMAIAQKEQYICEQLDGMEEGDYDFNQDAYKELLEKKDYKIVKSVWTRIDFGNITFKH</sequence>
<gene>
    <name evidence="1" type="ORF">SAMN02910429_01280</name>
</gene>
<organism evidence="1 2">
    <name type="scientific">Lachnobacterium bovis</name>
    <dbReference type="NCBI Taxonomy" id="140626"/>
    <lineage>
        <taxon>Bacteria</taxon>
        <taxon>Bacillati</taxon>
        <taxon>Bacillota</taxon>
        <taxon>Clostridia</taxon>
        <taxon>Lachnospirales</taxon>
        <taxon>Lachnospiraceae</taxon>
        <taxon>Lachnobacterium</taxon>
    </lineage>
</organism>
<dbReference type="RefSeq" id="WP_022749597.1">
    <property type="nucleotide sequence ID" value="NZ_FOGW01000012.1"/>
</dbReference>
<reference evidence="2" key="1">
    <citation type="submission" date="2016-10" db="EMBL/GenBank/DDBJ databases">
        <authorList>
            <person name="Varghese N."/>
            <person name="Submissions S."/>
        </authorList>
    </citation>
    <scope>NUCLEOTIDE SEQUENCE [LARGE SCALE GENOMIC DNA]</scope>
    <source>
        <strain evidence="2">S1b</strain>
    </source>
</reference>